<dbReference type="AlphaFoldDB" id="A0A6G5A2L4"/>
<proteinExistence type="predicted"/>
<keyword evidence="1" id="KW-0472">Membrane</keyword>
<organism evidence="2">
    <name type="scientific">Rhipicephalus microplus</name>
    <name type="common">Cattle tick</name>
    <name type="synonym">Boophilus microplus</name>
    <dbReference type="NCBI Taxonomy" id="6941"/>
    <lineage>
        <taxon>Eukaryota</taxon>
        <taxon>Metazoa</taxon>
        <taxon>Ecdysozoa</taxon>
        <taxon>Arthropoda</taxon>
        <taxon>Chelicerata</taxon>
        <taxon>Arachnida</taxon>
        <taxon>Acari</taxon>
        <taxon>Parasitiformes</taxon>
        <taxon>Ixodida</taxon>
        <taxon>Ixodoidea</taxon>
        <taxon>Ixodidae</taxon>
        <taxon>Rhipicephalinae</taxon>
        <taxon>Rhipicephalus</taxon>
        <taxon>Boophilus</taxon>
    </lineage>
</organism>
<evidence type="ECO:0000256" key="1">
    <source>
        <dbReference type="SAM" id="Phobius"/>
    </source>
</evidence>
<dbReference type="EMBL" id="GIKN01002545">
    <property type="protein sequence ID" value="NIE44818.1"/>
    <property type="molecule type" value="Transcribed_RNA"/>
</dbReference>
<sequence>MTSLPWALDFFLLYYAMSLHVKNMRWLKFLESFTAVLGRKVSNGTTFAFFISFFIILGQHCTLSCNLAFQCFKNFLPFWIRIVSQCVHAITSACFADCTRHLL</sequence>
<protein>
    <submittedName>
        <fullName evidence="2">Uncharacterized protein</fullName>
    </submittedName>
</protein>
<reference evidence="2" key="1">
    <citation type="submission" date="2020-03" db="EMBL/GenBank/DDBJ databases">
        <title>A transcriptome and proteome of the tick Rhipicephalus microplus shaped by the genetic composition of its hosts and developmental stage.</title>
        <authorList>
            <person name="Garcia G.R."/>
            <person name="Ribeiro J.M.C."/>
            <person name="Maruyama S.R."/>
            <person name="Gardinasse L.G."/>
            <person name="Nelson K."/>
            <person name="Ferreira B.R."/>
            <person name="Andrade T.G."/>
            <person name="Santos I.K.F.M."/>
        </authorList>
    </citation>
    <scope>NUCLEOTIDE SEQUENCE</scope>
    <source>
        <strain evidence="2">NSGR</strain>
        <tissue evidence="2">Salivary glands</tissue>
    </source>
</reference>
<evidence type="ECO:0000313" key="2">
    <source>
        <dbReference type="EMBL" id="NIE44818.1"/>
    </source>
</evidence>
<keyword evidence="1" id="KW-0812">Transmembrane</keyword>
<keyword evidence="1" id="KW-1133">Transmembrane helix</keyword>
<feature type="transmembrane region" description="Helical" evidence="1">
    <location>
        <begin position="47"/>
        <end position="69"/>
    </location>
</feature>
<accession>A0A6G5A2L4</accession>
<name>A0A6G5A2L4_RHIMP</name>